<dbReference type="PANTHER" id="PTHR35527:SF2">
    <property type="entry name" value="HYDROLASE"/>
    <property type="match status" value="1"/>
</dbReference>
<sequence>MRTMCTGFTIQTLNNQVLLGRTMDYDYPLDGSPAVTPRNYRWTSRTGTTGQTQYGFIGTGTDMEGFIYGDGVNEHGVAISTQYFRGYSSYGSIHKADAMNITQNEIVTWILGYTTSIEDMKQQASQIHVVAVYLNDIGEVPPLHYHVSDATGHSVEVSFKEGEVVIKDNPIGVLTNHPDLDWHYSNLRQYINISPYPAPANLLEGVTIEPLGNEAGTFGLPGGFTSTERFVRMAFMKANIAQNNDKEMDLMNAFYLLDAVNIPIGIVRPHDADNHYTMYQTVINLTTRTLYIKYYGSNEIVALKLTDDLINRKDMTIFKPEKHITIRKLNDNQ</sequence>
<dbReference type="EC" id="3.5.1.24" evidence="4"/>
<evidence type="ECO:0000256" key="2">
    <source>
        <dbReference type="ARBA" id="ARBA00022801"/>
    </source>
</evidence>
<comment type="caution">
    <text evidence="4">The sequence shown here is derived from an EMBL/GenBank/DDBJ whole genome shotgun (WGS) entry which is preliminary data.</text>
</comment>
<comment type="similarity">
    <text evidence="1">Belongs to the peptidase C59 family.</text>
</comment>
<dbReference type="EMBL" id="AIDT01000004">
    <property type="protein sequence ID" value="EIA14572.1"/>
    <property type="molecule type" value="Genomic_DNA"/>
</dbReference>
<keyword evidence="2 4" id="KW-0378">Hydrolase</keyword>
<evidence type="ECO:0000313" key="5">
    <source>
        <dbReference type="Proteomes" id="UP000003093"/>
    </source>
</evidence>
<protein>
    <submittedName>
        <fullName evidence="4">Choloylglycine hydrolase</fullName>
        <ecNumber evidence="4">3.5.1.24</ecNumber>
    </submittedName>
</protein>
<dbReference type="CDD" id="cd00542">
    <property type="entry name" value="Ntn_PVA"/>
    <property type="match status" value="1"/>
</dbReference>
<dbReference type="AlphaFoldDB" id="A0ABC9Q1M5"/>
<name>A0ABC9Q1M5_STAA5</name>
<feature type="domain" description="Choloylglycine hydrolase/NAAA C-terminal" evidence="3">
    <location>
        <begin position="5"/>
        <end position="317"/>
    </location>
</feature>
<dbReference type="PANTHER" id="PTHR35527">
    <property type="entry name" value="CHOLOYLGLYCINE HYDROLASE"/>
    <property type="match status" value="1"/>
</dbReference>
<reference evidence="4 5" key="1">
    <citation type="journal article" date="2012" name="MBio">
        <title>Identification of a highly transmissible animal-independent Staphylococcus aureus ST398 clone with distinct genomic and cell adhesion properties.</title>
        <authorList>
            <person name="Uhlemann A.C."/>
            <person name="Porcella S.F."/>
            <person name="Trivedi S."/>
            <person name="Sullivan S.B."/>
            <person name="Hafer C."/>
            <person name="Kennedy A.D."/>
            <person name="Barbian K.D."/>
            <person name="McCarthy A.J."/>
            <person name="Street C."/>
            <person name="Hirschberg D.L."/>
            <person name="Lipkin W.I."/>
            <person name="Lindsay J.A."/>
            <person name="DeLeo F.R."/>
            <person name="Lowy F.D."/>
        </authorList>
    </citation>
    <scope>NUCLEOTIDE SEQUENCE [LARGE SCALE GENOMIC DNA]</scope>
    <source>
        <strain evidence="4 5">DR10</strain>
    </source>
</reference>
<evidence type="ECO:0000256" key="1">
    <source>
        <dbReference type="ARBA" id="ARBA00006625"/>
    </source>
</evidence>
<gene>
    <name evidence="4" type="ORF">ST398NM02_0290</name>
</gene>
<dbReference type="InterPro" id="IPR029055">
    <property type="entry name" value="Ntn_hydrolases_N"/>
</dbReference>
<dbReference type="SUPFAM" id="SSF56235">
    <property type="entry name" value="N-terminal nucleophile aminohydrolases (Ntn hydrolases)"/>
    <property type="match status" value="1"/>
</dbReference>
<organism evidence="4 5">
    <name type="scientific">Staphylococcus aureus subsp. aureus DR10</name>
    <dbReference type="NCBI Taxonomy" id="1155079"/>
    <lineage>
        <taxon>Bacteria</taxon>
        <taxon>Bacillati</taxon>
        <taxon>Bacillota</taxon>
        <taxon>Bacilli</taxon>
        <taxon>Bacillales</taxon>
        <taxon>Staphylococcaceae</taxon>
        <taxon>Staphylococcus</taxon>
    </lineage>
</organism>
<dbReference type="Pfam" id="PF02275">
    <property type="entry name" value="CBAH"/>
    <property type="match status" value="1"/>
</dbReference>
<accession>A0ABC9Q1M5</accession>
<proteinExistence type="inferred from homology"/>
<dbReference type="InterPro" id="IPR029132">
    <property type="entry name" value="CBAH/NAAA_C"/>
</dbReference>
<dbReference type="InterPro" id="IPR052193">
    <property type="entry name" value="Peptidase_C59"/>
</dbReference>
<dbReference type="Gene3D" id="3.60.60.10">
    <property type="entry name" value="Penicillin V Acylase, Chain A"/>
    <property type="match status" value="1"/>
</dbReference>
<evidence type="ECO:0000259" key="3">
    <source>
        <dbReference type="Pfam" id="PF02275"/>
    </source>
</evidence>
<evidence type="ECO:0000313" key="4">
    <source>
        <dbReference type="EMBL" id="EIA14572.1"/>
    </source>
</evidence>
<dbReference type="Proteomes" id="UP000003093">
    <property type="component" value="Unassembled WGS sequence"/>
</dbReference>
<dbReference type="GO" id="GO:0045302">
    <property type="term" value="F:choloylglycine hydrolase activity"/>
    <property type="evidence" value="ECO:0007669"/>
    <property type="project" value="UniProtKB-EC"/>
</dbReference>